<dbReference type="AlphaFoldDB" id="A0A450VVC3"/>
<organism evidence="1">
    <name type="scientific">Candidatus Kentrum sp. LPFa</name>
    <dbReference type="NCBI Taxonomy" id="2126335"/>
    <lineage>
        <taxon>Bacteria</taxon>
        <taxon>Pseudomonadati</taxon>
        <taxon>Pseudomonadota</taxon>
        <taxon>Gammaproteobacteria</taxon>
        <taxon>Candidatus Kentrum</taxon>
    </lineage>
</organism>
<gene>
    <name evidence="1" type="ORF">BECKLPF1236A_GA0070988_100208</name>
    <name evidence="2" type="ORF">BECKLPF1236C_GA0070990_100269</name>
</gene>
<sequence length="314" mass="34280">MSLSIVPTGSETERHTFKTDATRFRSAAFAPLSLSVERGMRWQYDRNTKTNIVTPLAGASPIFDQTNELVSTLKPLNDNGAGFSWEQAIPVFSSKHNPMSGRNPTTRFRVSPFISTPSAGRIRVLTYDSKPFSFVTADGGQAKIAFKGAAVVDQAWKKIFFSVFRYSGDVTEPNGKMTPVKGQNRLVRVHDITGEPIIALDEISELGTYIRQGFGPLTEGLVSPDVSRNIPMPVWLKDVYQVATVSQALAATTAEQRTNPGFLAIIAGSIAIDSTYTFVRNLAVDITLVASGKKELRDALIRSLMIISTKPMGC</sequence>
<accession>A0A450VVC3</accession>
<reference evidence="1" key="1">
    <citation type="submission" date="2019-02" db="EMBL/GenBank/DDBJ databases">
        <authorList>
            <person name="Gruber-Vodicka R. H."/>
            <person name="Seah K. B. B."/>
        </authorList>
    </citation>
    <scope>NUCLEOTIDE SEQUENCE</scope>
    <source>
        <strain evidence="1">BECK_S312</strain>
        <strain evidence="2">BECK_S426</strain>
    </source>
</reference>
<protein>
    <submittedName>
        <fullName evidence="1">Uncharacterized protein</fullName>
    </submittedName>
</protein>
<name>A0A450VVC3_9GAMM</name>
<proteinExistence type="predicted"/>
<evidence type="ECO:0000313" key="1">
    <source>
        <dbReference type="EMBL" id="VFK08727.1"/>
    </source>
</evidence>
<dbReference type="EMBL" id="CAADFM010000020">
    <property type="protein sequence ID" value="VFK08727.1"/>
    <property type="molecule type" value="Genomic_DNA"/>
</dbReference>
<dbReference type="EMBL" id="CAADFP010000026">
    <property type="protein sequence ID" value="VFK25839.1"/>
    <property type="molecule type" value="Genomic_DNA"/>
</dbReference>
<evidence type="ECO:0000313" key="2">
    <source>
        <dbReference type="EMBL" id="VFK25839.1"/>
    </source>
</evidence>